<dbReference type="InterPro" id="IPR029052">
    <property type="entry name" value="Metallo-depent_PP-like"/>
</dbReference>
<dbReference type="SUPFAM" id="SSF56300">
    <property type="entry name" value="Metallo-dependent phosphatases"/>
    <property type="match status" value="1"/>
</dbReference>
<dbReference type="GO" id="GO:0009166">
    <property type="term" value="P:nucleotide catabolic process"/>
    <property type="evidence" value="ECO:0007669"/>
    <property type="project" value="InterPro"/>
</dbReference>
<proteinExistence type="predicted"/>
<dbReference type="GO" id="GO:0005829">
    <property type="term" value="C:cytosol"/>
    <property type="evidence" value="ECO:0007669"/>
    <property type="project" value="TreeGrafter"/>
</dbReference>
<dbReference type="PANTHER" id="PTHR11575:SF22">
    <property type="entry name" value="ADL392WP"/>
    <property type="match status" value="1"/>
</dbReference>
<sequence>MPTIPGMLFSTLVALTAAFHPSLACEGEPHSCYGEPEHDVILTRNTTDTHGWLEGHTKEQNYGADWGDYVSFTRAMKQKARNLGVDLLLDLHDDAGPSDATWENVEYGLLTIGNHELYITEIAYETFSNFSNVYGDRHLTRLGIMAFGVLFDFTSNSNVSKVIKAASMVQESWFLEAVNCTKPIDLFVVIGDNPVRTTVSSSTFGTLFRAIRKTRPNVPIQAFGGRTHIRDFVVYDNKQRAWSIKSSNYTFTNPNGVINPTRSAILPVSTETASESLPSSTTPSDLWYARRYLDWNHLTFAYHAEGSQQYTTSFDTPKAFAVTSKITAARNKLHLTNLYGCAPQSYCQFCKPFLAGGNLFQLLQTALSTVFVNETRKHTPHLITISIGSVHFDLAKGRFTYDDSFIVSPFKDAFQFLADVPYEQASKVLDFLNSDTCVEPPLLYSSDRMHKRSKPKGRVISRHFTEVSLGYTTIDDFGDDGDDTIHAKIPSYTQPNDLQANASFPTDGSTSATVDLVFIGFIASYIVNALNQPVVGGNYSTSQVAYYMDKSFTTSSYLPAYAKIAWQETTPHCPVGAGIGSD</sequence>
<dbReference type="PANTHER" id="PTHR11575">
    <property type="entry name" value="5'-NUCLEOTIDASE-RELATED"/>
    <property type="match status" value="1"/>
</dbReference>
<dbReference type="Proteomes" id="UP000800035">
    <property type="component" value="Unassembled WGS sequence"/>
</dbReference>
<evidence type="ECO:0000313" key="4">
    <source>
        <dbReference type="Proteomes" id="UP000800035"/>
    </source>
</evidence>
<dbReference type="AlphaFoldDB" id="A0A6A5TZQ2"/>
<feature type="signal peptide" evidence="1">
    <location>
        <begin position="1"/>
        <end position="24"/>
    </location>
</feature>
<dbReference type="Gene3D" id="3.90.780.10">
    <property type="entry name" value="5'-Nucleotidase, C-terminal domain"/>
    <property type="match status" value="2"/>
</dbReference>
<name>A0A6A5TZQ2_9PLEO</name>
<dbReference type="SUPFAM" id="SSF55816">
    <property type="entry name" value="5'-nucleotidase (syn. UDP-sugar hydrolase), C-terminal domain"/>
    <property type="match status" value="1"/>
</dbReference>
<dbReference type="EMBL" id="ML976988">
    <property type="protein sequence ID" value="KAF1958095.1"/>
    <property type="molecule type" value="Genomic_DNA"/>
</dbReference>
<feature type="chain" id="PRO_5025479047" description="Putative 5'-nucleotidase C-terminal domain-containing protein" evidence="1">
    <location>
        <begin position="25"/>
        <end position="582"/>
    </location>
</feature>
<evidence type="ECO:0000259" key="2">
    <source>
        <dbReference type="Pfam" id="PF21953"/>
    </source>
</evidence>
<dbReference type="OrthoDB" id="7722975at2759"/>
<dbReference type="Pfam" id="PF21953">
    <property type="entry name" value="NadN_nucleosid_C"/>
    <property type="match status" value="1"/>
</dbReference>
<feature type="domain" description="Putative 5'-nucleotidase C-terminal" evidence="2">
    <location>
        <begin position="345"/>
        <end position="527"/>
    </location>
</feature>
<dbReference type="InterPro" id="IPR006179">
    <property type="entry name" value="5_nucleotidase/apyrase"/>
</dbReference>
<keyword evidence="1" id="KW-0732">Signal</keyword>
<organism evidence="3 4">
    <name type="scientific">Byssothecium circinans</name>
    <dbReference type="NCBI Taxonomy" id="147558"/>
    <lineage>
        <taxon>Eukaryota</taxon>
        <taxon>Fungi</taxon>
        <taxon>Dikarya</taxon>
        <taxon>Ascomycota</taxon>
        <taxon>Pezizomycotina</taxon>
        <taxon>Dothideomycetes</taxon>
        <taxon>Pleosporomycetidae</taxon>
        <taxon>Pleosporales</taxon>
        <taxon>Massarineae</taxon>
        <taxon>Massarinaceae</taxon>
        <taxon>Byssothecium</taxon>
    </lineage>
</organism>
<dbReference type="GO" id="GO:0016787">
    <property type="term" value="F:hydrolase activity"/>
    <property type="evidence" value="ECO:0007669"/>
    <property type="project" value="InterPro"/>
</dbReference>
<gene>
    <name evidence="3" type="ORF">CC80DRAFT_524848</name>
</gene>
<keyword evidence="4" id="KW-1185">Reference proteome</keyword>
<evidence type="ECO:0000256" key="1">
    <source>
        <dbReference type="SAM" id="SignalP"/>
    </source>
</evidence>
<reference evidence="3" key="1">
    <citation type="journal article" date="2020" name="Stud. Mycol.">
        <title>101 Dothideomycetes genomes: a test case for predicting lifestyles and emergence of pathogens.</title>
        <authorList>
            <person name="Haridas S."/>
            <person name="Albert R."/>
            <person name="Binder M."/>
            <person name="Bloem J."/>
            <person name="Labutti K."/>
            <person name="Salamov A."/>
            <person name="Andreopoulos B."/>
            <person name="Baker S."/>
            <person name="Barry K."/>
            <person name="Bills G."/>
            <person name="Bluhm B."/>
            <person name="Cannon C."/>
            <person name="Castanera R."/>
            <person name="Culley D."/>
            <person name="Daum C."/>
            <person name="Ezra D."/>
            <person name="Gonzalez J."/>
            <person name="Henrissat B."/>
            <person name="Kuo A."/>
            <person name="Liang C."/>
            <person name="Lipzen A."/>
            <person name="Lutzoni F."/>
            <person name="Magnuson J."/>
            <person name="Mondo S."/>
            <person name="Nolan M."/>
            <person name="Ohm R."/>
            <person name="Pangilinan J."/>
            <person name="Park H.-J."/>
            <person name="Ramirez L."/>
            <person name="Alfaro M."/>
            <person name="Sun H."/>
            <person name="Tritt A."/>
            <person name="Yoshinaga Y."/>
            <person name="Zwiers L.-H."/>
            <person name="Turgeon B."/>
            <person name="Goodwin S."/>
            <person name="Spatafora J."/>
            <person name="Crous P."/>
            <person name="Grigoriev I."/>
        </authorList>
    </citation>
    <scope>NUCLEOTIDE SEQUENCE</scope>
    <source>
        <strain evidence="3">CBS 675.92</strain>
    </source>
</reference>
<evidence type="ECO:0000313" key="3">
    <source>
        <dbReference type="EMBL" id="KAF1958095.1"/>
    </source>
</evidence>
<protein>
    <recommendedName>
        <fullName evidence="2">Putative 5'-nucleotidase C-terminal domain-containing protein</fullName>
    </recommendedName>
</protein>
<accession>A0A6A5TZQ2</accession>
<dbReference type="InterPro" id="IPR053828">
    <property type="entry name" value="Nucleosidase_C"/>
</dbReference>
<dbReference type="InterPro" id="IPR036907">
    <property type="entry name" value="5'-Nucleotdase_C_sf"/>
</dbReference>
<dbReference type="Gene3D" id="3.60.21.10">
    <property type="match status" value="1"/>
</dbReference>